<accession>D3BU72</accession>
<dbReference type="AlphaFoldDB" id="D3BU72"/>
<evidence type="ECO:0000313" key="2">
    <source>
        <dbReference type="Proteomes" id="UP000001396"/>
    </source>
</evidence>
<proteinExistence type="predicted"/>
<dbReference type="Proteomes" id="UP000001396">
    <property type="component" value="Unassembled WGS sequence"/>
</dbReference>
<protein>
    <submittedName>
        <fullName evidence="1">Uncharacterized protein</fullName>
    </submittedName>
</protein>
<keyword evidence="2" id="KW-1185">Reference proteome</keyword>
<dbReference type="InParanoid" id="D3BU72"/>
<organism evidence="1 2">
    <name type="scientific">Heterostelium pallidum (strain ATCC 26659 / Pp 5 / PN500)</name>
    <name type="common">Cellular slime mold</name>
    <name type="synonym">Polysphondylium pallidum</name>
    <dbReference type="NCBI Taxonomy" id="670386"/>
    <lineage>
        <taxon>Eukaryota</taxon>
        <taxon>Amoebozoa</taxon>
        <taxon>Evosea</taxon>
        <taxon>Eumycetozoa</taxon>
        <taxon>Dictyostelia</taxon>
        <taxon>Acytosteliales</taxon>
        <taxon>Acytosteliaceae</taxon>
        <taxon>Heterostelium</taxon>
    </lineage>
</organism>
<sequence length="113" mass="13464">MVGEFHVIELVQTQGSKWHCKHCRTINNYYKEKIMVEVLDTLGMKGVKSSPYVKREMEAQLHYKFVRTGVNLEQYIQHYITQLILYQSNLYLYLAISSIQQISHALNWWQLIL</sequence>
<comment type="caution">
    <text evidence="1">The sequence shown here is derived from an EMBL/GenBank/DDBJ whole genome shotgun (WGS) entry which is preliminary data.</text>
</comment>
<dbReference type="GeneID" id="31367159"/>
<reference evidence="1 2" key="1">
    <citation type="journal article" date="2011" name="Genome Res.">
        <title>Phylogeny-wide analysis of social amoeba genomes highlights ancient origins for complex intercellular communication.</title>
        <authorList>
            <person name="Heidel A.J."/>
            <person name="Lawal H.M."/>
            <person name="Felder M."/>
            <person name="Schilde C."/>
            <person name="Helps N.R."/>
            <person name="Tunggal B."/>
            <person name="Rivero F."/>
            <person name="John U."/>
            <person name="Schleicher M."/>
            <person name="Eichinger L."/>
            <person name="Platzer M."/>
            <person name="Noegel A.A."/>
            <person name="Schaap P."/>
            <person name="Gloeckner G."/>
        </authorList>
    </citation>
    <scope>NUCLEOTIDE SEQUENCE [LARGE SCALE GENOMIC DNA]</scope>
    <source>
        <strain evidence="2">ATCC 26659 / Pp 5 / PN500</strain>
    </source>
</reference>
<name>D3BU72_HETP5</name>
<dbReference type="EMBL" id="ADBJ01000059">
    <property type="protein sequence ID" value="EFA75006.1"/>
    <property type="molecule type" value="Genomic_DNA"/>
</dbReference>
<dbReference type="RefSeq" id="XP_020427140.1">
    <property type="nucleotide sequence ID" value="XM_020582440.1"/>
</dbReference>
<gene>
    <name evidence="1" type="ORF">PPL_11691</name>
</gene>
<evidence type="ECO:0000313" key="1">
    <source>
        <dbReference type="EMBL" id="EFA75006.1"/>
    </source>
</evidence>